<dbReference type="Pfam" id="PF04965">
    <property type="entry name" value="GPW_gp25"/>
    <property type="match status" value="1"/>
</dbReference>
<evidence type="ECO:0000259" key="2">
    <source>
        <dbReference type="Pfam" id="PF04965"/>
    </source>
</evidence>
<dbReference type="InterPro" id="IPR007048">
    <property type="entry name" value="IraD/Gp25-like"/>
</dbReference>
<evidence type="ECO:0000313" key="4">
    <source>
        <dbReference type="Proteomes" id="UP000494117"/>
    </source>
</evidence>
<name>A0A6S7DHE7_9BURK</name>
<feature type="region of interest" description="Disordered" evidence="1">
    <location>
        <begin position="93"/>
        <end position="113"/>
    </location>
</feature>
<organism evidence="3 4">
    <name type="scientific">Achromobacter anxifer</name>
    <dbReference type="NCBI Taxonomy" id="1287737"/>
    <lineage>
        <taxon>Bacteria</taxon>
        <taxon>Pseudomonadati</taxon>
        <taxon>Pseudomonadota</taxon>
        <taxon>Betaproteobacteria</taxon>
        <taxon>Burkholderiales</taxon>
        <taxon>Alcaligenaceae</taxon>
        <taxon>Achromobacter</taxon>
    </lineage>
</organism>
<feature type="compositionally biased region" description="Polar residues" evidence="1">
    <location>
        <begin position="98"/>
        <end position="113"/>
    </location>
</feature>
<evidence type="ECO:0000313" key="3">
    <source>
        <dbReference type="EMBL" id="CAB3850162.1"/>
    </source>
</evidence>
<reference evidence="3 4" key="1">
    <citation type="submission" date="2020-04" db="EMBL/GenBank/DDBJ databases">
        <authorList>
            <person name="De Canck E."/>
        </authorList>
    </citation>
    <scope>NUCLEOTIDE SEQUENCE [LARGE SCALE GENOMIC DNA]</scope>
    <source>
        <strain evidence="3 4">LMG 26858</strain>
    </source>
</reference>
<keyword evidence="4" id="KW-1185">Reference proteome</keyword>
<dbReference type="EMBL" id="CADILG010000009">
    <property type="protein sequence ID" value="CAB3850162.1"/>
    <property type="molecule type" value="Genomic_DNA"/>
</dbReference>
<feature type="domain" description="IraD/Gp25-like" evidence="2">
    <location>
        <begin position="10"/>
        <end position="95"/>
    </location>
</feature>
<dbReference type="Gene3D" id="3.10.450.40">
    <property type="match status" value="1"/>
</dbReference>
<dbReference type="SUPFAM" id="SSF160719">
    <property type="entry name" value="gpW/gp25-like"/>
    <property type="match status" value="1"/>
</dbReference>
<sequence>MNARTGLRISGREHLAQSVEKILTTAIGTRNRRRTFGALNADLIDTPANGAAVLQLYAASATALMAWEPRLRVRSLAIEMSADAPGRVVLTVNGDSDAGSTSTPVSISATLKE</sequence>
<evidence type="ECO:0000256" key="1">
    <source>
        <dbReference type="SAM" id="MobiDB-lite"/>
    </source>
</evidence>
<dbReference type="AlphaFoldDB" id="A0A6S7DHE7"/>
<protein>
    <recommendedName>
        <fullName evidence="2">IraD/Gp25-like domain-containing protein</fullName>
    </recommendedName>
</protein>
<gene>
    <name evidence="3" type="ORF">LMG26858_01665</name>
</gene>
<dbReference type="Proteomes" id="UP000494117">
    <property type="component" value="Unassembled WGS sequence"/>
</dbReference>
<dbReference type="RefSeq" id="WP_175206688.1">
    <property type="nucleotide sequence ID" value="NZ_CADILG010000009.1"/>
</dbReference>
<proteinExistence type="predicted"/>
<accession>A0A6S7DHE7</accession>